<dbReference type="Proteomes" id="UP000611640">
    <property type="component" value="Chromosome"/>
</dbReference>
<evidence type="ECO:0000256" key="1">
    <source>
        <dbReference type="SAM" id="MobiDB-lite"/>
    </source>
</evidence>
<evidence type="ECO:0000313" key="3">
    <source>
        <dbReference type="Proteomes" id="UP000611640"/>
    </source>
</evidence>
<dbReference type="KEGG" id="atl:Athai_00520"/>
<sequence>MTPLTVPRPWAATGRRRSNVPVRPAPSRLTGSARIGTLPAMTVKRTIVFDDEADFLLRQVAARSGISASAWLSAVTRREALRTCAAPQPDAEQHCRYDEQELLAAEGAA</sequence>
<protein>
    <submittedName>
        <fullName evidence="2">Uncharacterized protein</fullName>
    </submittedName>
</protein>
<accession>A0A7R7DJ03</accession>
<proteinExistence type="predicted"/>
<gene>
    <name evidence="2" type="ORF">Athai_00520</name>
</gene>
<reference evidence="2 3" key="1">
    <citation type="submission" date="2020-08" db="EMBL/GenBank/DDBJ databases">
        <title>Whole genome shotgun sequence of Actinocatenispora thailandica NBRC 105041.</title>
        <authorList>
            <person name="Komaki H."/>
            <person name="Tamura T."/>
        </authorList>
    </citation>
    <scope>NUCLEOTIDE SEQUENCE [LARGE SCALE GENOMIC DNA]</scope>
    <source>
        <strain evidence="2 3">NBRC 105041</strain>
    </source>
</reference>
<keyword evidence="3" id="KW-1185">Reference proteome</keyword>
<evidence type="ECO:0000313" key="2">
    <source>
        <dbReference type="EMBL" id="BCJ32549.1"/>
    </source>
</evidence>
<organism evidence="2 3">
    <name type="scientific">Actinocatenispora thailandica</name>
    <dbReference type="NCBI Taxonomy" id="227318"/>
    <lineage>
        <taxon>Bacteria</taxon>
        <taxon>Bacillati</taxon>
        <taxon>Actinomycetota</taxon>
        <taxon>Actinomycetes</taxon>
        <taxon>Micromonosporales</taxon>
        <taxon>Micromonosporaceae</taxon>
        <taxon>Actinocatenispora</taxon>
    </lineage>
</organism>
<feature type="region of interest" description="Disordered" evidence="1">
    <location>
        <begin position="1"/>
        <end position="28"/>
    </location>
</feature>
<dbReference type="EMBL" id="AP023355">
    <property type="protein sequence ID" value="BCJ32549.1"/>
    <property type="molecule type" value="Genomic_DNA"/>
</dbReference>
<dbReference type="AlphaFoldDB" id="A0A7R7DJ03"/>
<name>A0A7R7DJ03_9ACTN</name>